<protein>
    <submittedName>
        <fullName evidence="2">Uncharacterized protein</fullName>
    </submittedName>
</protein>
<dbReference type="EMBL" id="LDAU01000168">
    <property type="protein sequence ID" value="KRX01643.1"/>
    <property type="molecule type" value="Genomic_DNA"/>
</dbReference>
<dbReference type="Proteomes" id="UP000054937">
    <property type="component" value="Unassembled WGS sequence"/>
</dbReference>
<dbReference type="AlphaFoldDB" id="A0A0V0QHJ8"/>
<feature type="compositionally biased region" description="Low complexity" evidence="1">
    <location>
        <begin position="1"/>
        <end position="19"/>
    </location>
</feature>
<feature type="compositionally biased region" description="Polar residues" evidence="1">
    <location>
        <begin position="64"/>
        <end position="73"/>
    </location>
</feature>
<evidence type="ECO:0000313" key="2">
    <source>
        <dbReference type="EMBL" id="KRX01643.1"/>
    </source>
</evidence>
<dbReference type="InParanoid" id="A0A0V0QHJ8"/>
<organism evidence="2 3">
    <name type="scientific">Pseudocohnilembus persalinus</name>
    <name type="common">Ciliate</name>
    <dbReference type="NCBI Taxonomy" id="266149"/>
    <lineage>
        <taxon>Eukaryota</taxon>
        <taxon>Sar</taxon>
        <taxon>Alveolata</taxon>
        <taxon>Ciliophora</taxon>
        <taxon>Intramacronucleata</taxon>
        <taxon>Oligohymenophorea</taxon>
        <taxon>Scuticociliatia</taxon>
        <taxon>Philasterida</taxon>
        <taxon>Pseudocohnilembidae</taxon>
        <taxon>Pseudocohnilembus</taxon>
    </lineage>
</organism>
<feature type="region of interest" description="Disordered" evidence="1">
    <location>
        <begin position="1"/>
        <end position="73"/>
    </location>
</feature>
<dbReference type="OrthoDB" id="296894at2759"/>
<comment type="caution">
    <text evidence="2">The sequence shown here is derived from an EMBL/GenBank/DDBJ whole genome shotgun (WGS) entry which is preliminary data.</text>
</comment>
<gene>
    <name evidence="2" type="ORF">PPERSA_03727</name>
</gene>
<dbReference type="OMA" id="TNDIWNT"/>
<accession>A0A0V0QHJ8</accession>
<evidence type="ECO:0000313" key="3">
    <source>
        <dbReference type="Proteomes" id="UP000054937"/>
    </source>
</evidence>
<proteinExistence type="predicted"/>
<feature type="compositionally biased region" description="Low complexity" evidence="1">
    <location>
        <begin position="46"/>
        <end position="63"/>
    </location>
</feature>
<name>A0A0V0QHJ8_PSEPJ</name>
<keyword evidence="3" id="KW-1185">Reference proteome</keyword>
<evidence type="ECO:0000256" key="1">
    <source>
        <dbReference type="SAM" id="MobiDB-lite"/>
    </source>
</evidence>
<reference evidence="2 3" key="1">
    <citation type="journal article" date="2015" name="Sci. Rep.">
        <title>Genome of the facultative scuticociliatosis pathogen Pseudocohnilembus persalinus provides insight into its virulence through horizontal gene transfer.</title>
        <authorList>
            <person name="Xiong J."/>
            <person name="Wang G."/>
            <person name="Cheng J."/>
            <person name="Tian M."/>
            <person name="Pan X."/>
            <person name="Warren A."/>
            <person name="Jiang C."/>
            <person name="Yuan D."/>
            <person name="Miao W."/>
        </authorList>
    </citation>
    <scope>NUCLEOTIDE SEQUENCE [LARGE SCALE GENOMIC DNA]</scope>
    <source>
        <strain evidence="2">36N120E</strain>
    </source>
</reference>
<sequence length="138" mass="16581">MSQEQEQYYNNQNQLQQSQEEQDDIPDYKQEFLTTLQKEYEEKQRQQQNSQYNSQFNSSKSFNLPSLNKVTNTNDVWNSSQYSSANWRQNLTTSHYNTQHNEKQHILNAQLNPEVKNKRNNMRVTQISEYSNALHNNR</sequence>